<accession>A0A811TC77</accession>
<keyword evidence="1" id="KW-0472">Membrane</keyword>
<dbReference type="AlphaFoldDB" id="A0A811TC77"/>
<feature type="transmembrane region" description="Helical" evidence="1">
    <location>
        <begin position="21"/>
        <end position="40"/>
    </location>
</feature>
<evidence type="ECO:0000313" key="3">
    <source>
        <dbReference type="Proteomes" id="UP000610373"/>
    </source>
</evidence>
<organism evidence="2 3">
    <name type="scientific">Candidatus Argoarchaeum ethanivorans</name>
    <dbReference type="NCBI Taxonomy" id="2608793"/>
    <lineage>
        <taxon>Archaea</taxon>
        <taxon>Methanobacteriati</taxon>
        <taxon>Methanobacteriota</taxon>
        <taxon>Stenosarchaea group</taxon>
        <taxon>Methanomicrobia</taxon>
        <taxon>Methanosarcinales</taxon>
        <taxon>Methanosarcinales incertae sedis</taxon>
        <taxon>GOM Arc I cluster</taxon>
        <taxon>Candidatus Argoarchaeum</taxon>
    </lineage>
</organism>
<name>A0A811TC77_9EURY</name>
<gene>
    <name evidence="2" type="ORF">CHKLHMKO_00439</name>
</gene>
<keyword evidence="1" id="KW-0812">Transmembrane</keyword>
<evidence type="ECO:0000313" key="2">
    <source>
        <dbReference type="EMBL" id="CAD6493262.1"/>
    </source>
</evidence>
<protein>
    <submittedName>
        <fullName evidence="2">Uncharacterized protein</fullName>
    </submittedName>
</protein>
<evidence type="ECO:0000256" key="1">
    <source>
        <dbReference type="SAM" id="Phobius"/>
    </source>
</evidence>
<proteinExistence type="predicted"/>
<comment type="caution">
    <text evidence="2">The sequence shown here is derived from an EMBL/GenBank/DDBJ whole genome shotgun (WGS) entry which is preliminary data.</text>
</comment>
<sequence length="62" mass="6786">MKIKQHKTDGRKTANDTLTTLLRVSVIATFGLVLCAGVRGHGAAASRARFITSTLAQRQRYQ</sequence>
<reference evidence="2" key="1">
    <citation type="submission" date="2020-10" db="EMBL/GenBank/DDBJ databases">
        <authorList>
            <person name="Hahn C.J."/>
            <person name="Laso-Perez R."/>
            <person name="Vulcano F."/>
            <person name="Vaziourakis K.-M."/>
            <person name="Stokke R."/>
            <person name="Steen I.H."/>
            <person name="Teske A."/>
            <person name="Boetius A."/>
            <person name="Liebeke M."/>
            <person name="Amann R."/>
            <person name="Knittel K."/>
        </authorList>
    </citation>
    <scope>NUCLEOTIDE SEQUENCE</scope>
    <source>
        <strain evidence="2">Gfbio:e3339647-f889-4370-9287-4fb5cb688e4c:AG392O15_GoMArc1</strain>
    </source>
</reference>
<dbReference type="EMBL" id="CAJHIO010000027">
    <property type="protein sequence ID" value="CAD6493262.1"/>
    <property type="molecule type" value="Genomic_DNA"/>
</dbReference>
<keyword evidence="1" id="KW-1133">Transmembrane helix</keyword>
<dbReference type="Proteomes" id="UP000610373">
    <property type="component" value="Unassembled WGS sequence"/>
</dbReference>